<dbReference type="InterPro" id="IPR001680">
    <property type="entry name" value="WD40_rpt"/>
</dbReference>
<keyword evidence="2" id="KW-0677">Repeat</keyword>
<dbReference type="InterPro" id="IPR019775">
    <property type="entry name" value="WD40_repeat_CS"/>
</dbReference>
<keyword evidence="10" id="KW-1185">Reference proteome</keyword>
<dbReference type="SMART" id="SM00320">
    <property type="entry name" value="WD40"/>
    <property type="match status" value="3"/>
</dbReference>
<dbReference type="GO" id="GO:1990234">
    <property type="term" value="C:transferase complex"/>
    <property type="evidence" value="ECO:0007669"/>
    <property type="project" value="UniProtKB-ARBA"/>
</dbReference>
<dbReference type="Gene3D" id="2.130.10.10">
    <property type="entry name" value="YVTN repeat-like/Quinoprotein amine dehydrogenase"/>
    <property type="match status" value="1"/>
</dbReference>
<evidence type="ECO:0000313" key="9">
    <source>
        <dbReference type="EMBL" id="KAK4076697.1"/>
    </source>
</evidence>
<evidence type="ECO:0000256" key="1">
    <source>
        <dbReference type="ARBA" id="ARBA00022574"/>
    </source>
</evidence>
<dbReference type="InterPro" id="IPR036322">
    <property type="entry name" value="WD40_repeat_dom_sf"/>
</dbReference>
<keyword evidence="1 7" id="KW-0853">WD repeat</keyword>
<keyword evidence="3" id="KW-0175">Coiled coil</keyword>
<dbReference type="PANTHER" id="PTHR22847">
    <property type="entry name" value="WD40 REPEAT PROTEIN"/>
    <property type="match status" value="1"/>
</dbReference>
<dbReference type="Pfam" id="PF00400">
    <property type="entry name" value="WD40"/>
    <property type="match status" value="3"/>
</dbReference>
<dbReference type="InterPro" id="IPR031359">
    <property type="entry name" value="NACHT_N"/>
</dbReference>
<dbReference type="PROSITE" id="PS50294">
    <property type="entry name" value="WD_REPEATS_REGION"/>
    <property type="match status" value="2"/>
</dbReference>
<evidence type="ECO:0000256" key="4">
    <source>
        <dbReference type="ARBA" id="ARBA00038415"/>
    </source>
</evidence>
<evidence type="ECO:0000256" key="6">
    <source>
        <dbReference type="ARBA" id="ARBA00043913"/>
    </source>
</evidence>
<dbReference type="PRINTS" id="PR00320">
    <property type="entry name" value="GPROTEINBRPT"/>
</dbReference>
<dbReference type="Proteomes" id="UP001273209">
    <property type="component" value="Unassembled WGS sequence"/>
</dbReference>
<comment type="function">
    <text evidence="6">Involved in mitochondrial fission. Acts as an adapter protein required to form mitochondrial fission complexes. Formation of these complexes is required to promote constriction and fission of the mitochondrial compartment at a late step in mitochondrial division.</text>
</comment>
<feature type="repeat" description="WD" evidence="7">
    <location>
        <begin position="687"/>
        <end position="728"/>
    </location>
</feature>
<evidence type="ECO:0000313" key="10">
    <source>
        <dbReference type="Proteomes" id="UP001273209"/>
    </source>
</evidence>
<comment type="similarity">
    <text evidence="4">Belongs to the WD repeat MDV1/CAF4 family.</text>
</comment>
<dbReference type="GeneID" id="87918594"/>
<dbReference type="PANTHER" id="PTHR22847:SF637">
    <property type="entry name" value="WD REPEAT DOMAIN 5B"/>
    <property type="match status" value="1"/>
</dbReference>
<dbReference type="AlphaFoldDB" id="A0AAE1IG61"/>
<proteinExistence type="inferred from homology"/>
<reference evidence="9" key="1">
    <citation type="submission" date="2023-11" db="EMBL/GenBank/DDBJ databases">
        <title>The genome sequences of three competitors of mushroom-forming fungi.</title>
        <authorList>
            <person name="Beijen E."/>
            <person name="Ohm R.A."/>
        </authorList>
    </citation>
    <scope>NUCLEOTIDE SEQUENCE</scope>
    <source>
        <strain evidence="9">CBS 100526</strain>
    </source>
</reference>
<dbReference type="SUPFAM" id="SSF50978">
    <property type="entry name" value="WD40 repeat-like"/>
    <property type="match status" value="1"/>
</dbReference>
<dbReference type="EMBL" id="JAWRVG010000013">
    <property type="protein sequence ID" value="KAK4076697.1"/>
    <property type="molecule type" value="Genomic_DNA"/>
</dbReference>
<organism evidence="9 10">
    <name type="scientific">Trichoderma aggressivum f. europaeum</name>
    <dbReference type="NCBI Taxonomy" id="173218"/>
    <lineage>
        <taxon>Eukaryota</taxon>
        <taxon>Fungi</taxon>
        <taxon>Dikarya</taxon>
        <taxon>Ascomycota</taxon>
        <taxon>Pezizomycotina</taxon>
        <taxon>Sordariomycetes</taxon>
        <taxon>Hypocreomycetidae</taxon>
        <taxon>Hypocreales</taxon>
        <taxon>Hypocreaceae</taxon>
        <taxon>Trichoderma</taxon>
    </lineage>
</organism>
<evidence type="ECO:0000256" key="2">
    <source>
        <dbReference type="ARBA" id="ARBA00022737"/>
    </source>
</evidence>
<comment type="caution">
    <text evidence="9">The sequence shown here is derived from an EMBL/GenBank/DDBJ whole genome shotgun (WGS) entry which is preliminary data.</text>
</comment>
<dbReference type="PROSITE" id="PS00678">
    <property type="entry name" value="WD_REPEATS_1"/>
    <property type="match status" value="2"/>
</dbReference>
<protein>
    <recommendedName>
        <fullName evidence="5">Mitochondrial division protein 1</fullName>
    </recommendedName>
</protein>
<dbReference type="RefSeq" id="XP_062756807.1">
    <property type="nucleotide sequence ID" value="XM_062898689.1"/>
</dbReference>
<gene>
    <name evidence="9" type="ORF">Triagg1_4300</name>
</gene>
<accession>A0AAE1IG61</accession>
<feature type="repeat" description="WD" evidence="7">
    <location>
        <begin position="738"/>
        <end position="770"/>
    </location>
</feature>
<dbReference type="InterPro" id="IPR015943">
    <property type="entry name" value="WD40/YVTN_repeat-like_dom_sf"/>
</dbReference>
<evidence type="ECO:0000259" key="8">
    <source>
        <dbReference type="Pfam" id="PF17100"/>
    </source>
</evidence>
<dbReference type="InterPro" id="IPR020472">
    <property type="entry name" value="WD40_PAC1"/>
</dbReference>
<evidence type="ECO:0000256" key="7">
    <source>
        <dbReference type="PROSITE-ProRule" id="PRU00221"/>
    </source>
</evidence>
<sequence length="771" mass="86230">MAPTERLWDEAYDAIKHEDAKLVEGYERVLSQYLQGHGFTTDSDKSPPNAIIAESPNARRQQMNKLIRVGLDSTAREAKVKDGLGTAMGIVLSFKDMVSTTIAAVPQASIAWSGICVALGVLESAVKETASNRDGIECVITRIRWYGNVSSILIDESTLNGAALSGMKSELEKRLVELYKALLLYQMKSVCSYHRNRGYGFLRDLVKLDNWAVSIQSIQKAENSLRQDTEIYGSQQSRSHLQLIASHAKTQELEIKNIARALEEQQLRREISAEDQNCLKELWPHDPDVEKKRIEDTKGGLLQDSFNWILENDGLYKLEGLGPQAQLSLELNADSVAGAVQIYIKQKVLQLSESKGYKKDREEAVRKYLLENADGTFLWVALVCQTLQRVSAWNALTKSNEAKICKRILAVVTVDRQPLTLQELIALAETPGELDEKIPAICDLIAQCGSFLTIRDEVVYFVHQSAKDFLSGTNTKQTFFLKIDAANDYMAPDPDPLIAIGYPCVFWIDHFVDSITSKAKLETAEGIWESLVDDAKAFIERKYLFLLEALSLLRRIPEGVIAMRKLQEFFKKGMKYDSTGLIRYAYRFILAAKQTIESLALQIHPSALLICPITSRIRQQFLEDPATFFEMKHGMQTGWDSCVQTVYVDLGIGTRIAISPDDKLLASASHNTVQIWNIAGHVCIQTLEGHTDRITSVMFSSDSQQLASAGYNATIRIWDLASTSSLILYDDGYVLRQSVTFTKDGKFLVSGSNDGNIKIWDTTSGKYVQIG</sequence>
<dbReference type="Pfam" id="PF17100">
    <property type="entry name" value="NACHT_N"/>
    <property type="match status" value="1"/>
</dbReference>
<name>A0AAE1IG61_9HYPO</name>
<evidence type="ECO:0000256" key="5">
    <source>
        <dbReference type="ARBA" id="ARBA00039789"/>
    </source>
</evidence>
<feature type="domain" description="NWD NACHT-NTPase N-terminal" evidence="8">
    <location>
        <begin position="5"/>
        <end position="228"/>
    </location>
</feature>
<evidence type="ECO:0000256" key="3">
    <source>
        <dbReference type="ARBA" id="ARBA00023054"/>
    </source>
</evidence>
<dbReference type="PROSITE" id="PS50082">
    <property type="entry name" value="WD_REPEATS_2"/>
    <property type="match status" value="2"/>
</dbReference>